<reference evidence="2" key="1">
    <citation type="submission" date="2020-03" db="EMBL/GenBank/DDBJ databases">
        <title>The deep terrestrial virosphere.</title>
        <authorList>
            <person name="Holmfeldt K."/>
            <person name="Nilsson E."/>
            <person name="Simone D."/>
            <person name="Lopez-Fernandez M."/>
            <person name="Wu X."/>
            <person name="de Brujin I."/>
            <person name="Lundin D."/>
            <person name="Andersson A."/>
            <person name="Bertilsson S."/>
            <person name="Dopson M."/>
        </authorList>
    </citation>
    <scope>NUCLEOTIDE SEQUENCE</scope>
    <source>
        <strain evidence="2">MM415B05843</strain>
    </source>
</reference>
<sequence>MDDGELDALGAFVHGWLAAFHALGVIYNWRRRNRADMLIHALALGYDTRAMLHHLKQAHQCKSISSP</sequence>
<name>A0A6M3LSZ4_9ZZZZ</name>
<gene>
    <name evidence="2" type="ORF">MM415B05843_0002</name>
</gene>
<keyword evidence="1" id="KW-0812">Transmembrane</keyword>
<dbReference type="EMBL" id="MT143538">
    <property type="protein sequence ID" value="QJA97933.1"/>
    <property type="molecule type" value="Genomic_DNA"/>
</dbReference>
<proteinExistence type="predicted"/>
<dbReference type="AlphaFoldDB" id="A0A6M3LSZ4"/>
<keyword evidence="1" id="KW-1133">Transmembrane helix</keyword>
<accession>A0A6M3LSZ4</accession>
<feature type="transmembrane region" description="Helical" evidence="1">
    <location>
        <begin position="12"/>
        <end position="29"/>
    </location>
</feature>
<protein>
    <submittedName>
        <fullName evidence="2">Uncharacterized protein</fullName>
    </submittedName>
</protein>
<evidence type="ECO:0000313" key="2">
    <source>
        <dbReference type="EMBL" id="QJA97933.1"/>
    </source>
</evidence>
<evidence type="ECO:0000256" key="1">
    <source>
        <dbReference type="SAM" id="Phobius"/>
    </source>
</evidence>
<keyword evidence="1" id="KW-0472">Membrane</keyword>
<organism evidence="2">
    <name type="scientific">viral metagenome</name>
    <dbReference type="NCBI Taxonomy" id="1070528"/>
    <lineage>
        <taxon>unclassified sequences</taxon>
        <taxon>metagenomes</taxon>
        <taxon>organismal metagenomes</taxon>
    </lineage>
</organism>